<proteinExistence type="evidence at transcript level"/>
<protein>
    <recommendedName>
        <fullName evidence="1">RNA-directed DNA polymerase</fullName>
        <ecNumber evidence="1">2.7.7.49</ecNumber>
    </recommendedName>
</protein>
<dbReference type="SUPFAM" id="SSF56672">
    <property type="entry name" value="DNA/RNA polymerases"/>
    <property type="match status" value="1"/>
</dbReference>
<evidence type="ECO:0000256" key="2">
    <source>
        <dbReference type="ARBA" id="ARBA00023268"/>
    </source>
</evidence>
<dbReference type="AlphaFoldDB" id="A0A023GFA7"/>
<dbReference type="InterPro" id="IPR043502">
    <property type="entry name" value="DNA/RNA_pol_sf"/>
</dbReference>
<evidence type="ECO:0000259" key="3">
    <source>
        <dbReference type="Pfam" id="PF17919"/>
    </source>
</evidence>
<dbReference type="Gene3D" id="3.30.70.270">
    <property type="match status" value="1"/>
</dbReference>
<sequence>MIDMPEPTSKADVQRMLGVLNYFGKFVQRLSERTALLRDLIKCRSDFQWTENHAKEWKNVTQVLTTAPVLAIFDARRDTKITCDASRNRVGAALLQRHYVEWQPVAYASRVLAQAEQRYAQIEKEALGICFGCEKFHQFVYGRQLLIETDHKPLLSIAEKAIDDMPPRLQRFFLRLFMYDFSLQYIPGKNLVLADMLSRSTADGSSSSSRQDTGMDEVEIHAVESLGYMVTPTTQRELQRNCVRRLSASHGAKSVKGTTSGR</sequence>
<dbReference type="FunFam" id="3.30.70.270:FF:000020">
    <property type="entry name" value="Transposon Tf2-6 polyprotein-like Protein"/>
    <property type="match status" value="1"/>
</dbReference>
<accession>A0A023GFA7</accession>
<feature type="domain" description="Reverse transcriptase/retrotransposon-derived protein RNase H-like" evidence="3">
    <location>
        <begin position="49"/>
        <end position="145"/>
    </location>
</feature>
<dbReference type="InterPro" id="IPR043128">
    <property type="entry name" value="Rev_trsase/Diguanyl_cyclase"/>
</dbReference>
<dbReference type="EMBL" id="GBBM01003983">
    <property type="protein sequence ID" value="JAC31435.1"/>
    <property type="molecule type" value="mRNA"/>
</dbReference>
<dbReference type="InterPro" id="IPR050951">
    <property type="entry name" value="Retrovirus_Pol_polyprotein"/>
</dbReference>
<dbReference type="PANTHER" id="PTHR37984">
    <property type="entry name" value="PROTEIN CBG26694"/>
    <property type="match status" value="1"/>
</dbReference>
<dbReference type="CDD" id="cd09274">
    <property type="entry name" value="RNase_HI_RT_Ty3"/>
    <property type="match status" value="1"/>
</dbReference>
<reference evidence="4" key="1">
    <citation type="submission" date="2014-03" db="EMBL/GenBank/DDBJ databases">
        <title>The sialotranscriptome of Amblyomma triste, Amblyomma parvum and Amblyomma cajennense ticks, uncovered by 454-based RNA-seq.</title>
        <authorList>
            <person name="Garcia G.R."/>
            <person name="Gardinassi L.G."/>
            <person name="Ribeiro J.M."/>
            <person name="Anatriello E."/>
            <person name="Ferreira B.R."/>
            <person name="Moreira H.N."/>
            <person name="Mafra C."/>
            <person name="Olegario M.M."/>
            <person name="Szabo P.J."/>
            <person name="Miranda-Santos I.K."/>
            <person name="Maruyama S.R."/>
        </authorList>
    </citation>
    <scope>NUCLEOTIDE SEQUENCE</scope>
    <source>
        <strain evidence="4">Mato Grasso do Sul</strain>
        <tissue evidence="4">Salivary glands</tissue>
    </source>
</reference>
<evidence type="ECO:0000256" key="1">
    <source>
        <dbReference type="ARBA" id="ARBA00012493"/>
    </source>
</evidence>
<dbReference type="EC" id="2.7.7.49" evidence="1"/>
<keyword evidence="2" id="KW-0511">Multifunctional enzyme</keyword>
<dbReference type="Pfam" id="PF17919">
    <property type="entry name" value="RT_RNaseH_2"/>
    <property type="match status" value="1"/>
</dbReference>
<evidence type="ECO:0000313" key="4">
    <source>
        <dbReference type="EMBL" id="JAC31435.1"/>
    </source>
</evidence>
<dbReference type="GO" id="GO:0003964">
    <property type="term" value="F:RNA-directed DNA polymerase activity"/>
    <property type="evidence" value="ECO:0007669"/>
    <property type="project" value="UniProtKB-EC"/>
</dbReference>
<dbReference type="PANTHER" id="PTHR37984:SF5">
    <property type="entry name" value="PROTEIN NYNRIN-LIKE"/>
    <property type="match status" value="1"/>
</dbReference>
<name>A0A023GFA7_AMBTT</name>
<dbReference type="InterPro" id="IPR041577">
    <property type="entry name" value="RT_RNaseH_2"/>
</dbReference>
<organism evidence="4">
    <name type="scientific">Amblyomma triste</name>
    <name type="common">Neotropical tick</name>
    <dbReference type="NCBI Taxonomy" id="251400"/>
    <lineage>
        <taxon>Eukaryota</taxon>
        <taxon>Metazoa</taxon>
        <taxon>Ecdysozoa</taxon>
        <taxon>Arthropoda</taxon>
        <taxon>Chelicerata</taxon>
        <taxon>Arachnida</taxon>
        <taxon>Acari</taxon>
        <taxon>Parasitiformes</taxon>
        <taxon>Ixodida</taxon>
        <taxon>Ixodoidea</taxon>
        <taxon>Ixodidae</taxon>
        <taxon>Amblyomminae</taxon>
        <taxon>Amblyomma</taxon>
    </lineage>
</organism>